<dbReference type="STRING" id="1423726.FC07_GL002014"/>
<proteinExistence type="predicted"/>
<dbReference type="Pfam" id="PF11148">
    <property type="entry name" value="DUF2922"/>
    <property type="match status" value="1"/>
</dbReference>
<comment type="caution">
    <text evidence="1">The sequence shown here is derived from an EMBL/GenBank/DDBJ whole genome shotgun (WGS) entry which is preliminary data.</text>
</comment>
<dbReference type="RefSeq" id="WP_057905848.1">
    <property type="nucleotide sequence ID" value="NZ_AZDA01000140.1"/>
</dbReference>
<dbReference type="PATRIC" id="fig|1423726.3.peg.2089"/>
<protein>
    <recommendedName>
        <fullName evidence="3">DUF2922 domain-containing protein</fullName>
    </recommendedName>
</protein>
<name>A0A0R1GEW6_9LACO</name>
<dbReference type="OrthoDB" id="2323347at2"/>
<keyword evidence="2" id="KW-1185">Reference proteome</keyword>
<organism evidence="1 2">
    <name type="scientific">Loigolactobacillus bifermentans DSM 20003</name>
    <dbReference type="NCBI Taxonomy" id="1423726"/>
    <lineage>
        <taxon>Bacteria</taxon>
        <taxon>Bacillati</taxon>
        <taxon>Bacillota</taxon>
        <taxon>Bacilli</taxon>
        <taxon>Lactobacillales</taxon>
        <taxon>Lactobacillaceae</taxon>
        <taxon>Loigolactobacillus</taxon>
    </lineage>
</organism>
<accession>A0A0R1GEW6</accession>
<dbReference type="Proteomes" id="UP000051461">
    <property type="component" value="Unassembled WGS sequence"/>
</dbReference>
<evidence type="ECO:0000313" key="2">
    <source>
        <dbReference type="Proteomes" id="UP000051461"/>
    </source>
</evidence>
<evidence type="ECO:0008006" key="3">
    <source>
        <dbReference type="Google" id="ProtNLM"/>
    </source>
</evidence>
<dbReference type="AlphaFoldDB" id="A0A0R1GEW6"/>
<gene>
    <name evidence="1" type="ORF">FC07_GL002014</name>
</gene>
<dbReference type="EMBL" id="AZDA01000140">
    <property type="protein sequence ID" value="KRK32587.1"/>
    <property type="molecule type" value="Genomic_DNA"/>
</dbReference>
<dbReference type="InterPro" id="IPR021321">
    <property type="entry name" value="DUF2922"/>
</dbReference>
<evidence type="ECO:0000313" key="1">
    <source>
        <dbReference type="EMBL" id="KRK32587.1"/>
    </source>
</evidence>
<reference evidence="1 2" key="1">
    <citation type="journal article" date="2015" name="Genome Announc.">
        <title>Expanding the biotechnology potential of lactobacilli through comparative genomics of 213 strains and associated genera.</title>
        <authorList>
            <person name="Sun Z."/>
            <person name="Harris H.M."/>
            <person name="McCann A."/>
            <person name="Guo C."/>
            <person name="Argimon S."/>
            <person name="Zhang W."/>
            <person name="Yang X."/>
            <person name="Jeffery I.B."/>
            <person name="Cooney J.C."/>
            <person name="Kagawa T.F."/>
            <person name="Liu W."/>
            <person name="Song Y."/>
            <person name="Salvetti E."/>
            <person name="Wrobel A."/>
            <person name="Rasinkangas P."/>
            <person name="Parkhill J."/>
            <person name="Rea M.C."/>
            <person name="O'Sullivan O."/>
            <person name="Ritari J."/>
            <person name="Douillard F.P."/>
            <person name="Paul Ross R."/>
            <person name="Yang R."/>
            <person name="Briner A.E."/>
            <person name="Felis G.E."/>
            <person name="de Vos W.M."/>
            <person name="Barrangou R."/>
            <person name="Klaenhammer T.R."/>
            <person name="Caufield P.W."/>
            <person name="Cui Y."/>
            <person name="Zhang H."/>
            <person name="O'Toole P.W."/>
        </authorList>
    </citation>
    <scope>NUCLEOTIDE SEQUENCE [LARGE SCALE GENOMIC DNA]</scope>
    <source>
        <strain evidence="1 2">DSM 20003</strain>
    </source>
</reference>
<sequence>MKTLDLEFLNEVGKAKHLRLAYANQDLDETTVKHAMDTIAGLKMFEKDLVNPYATPRAATYIERKVTPIFGGDDTEAA</sequence>